<gene>
    <name evidence="2" type="ORF">Ahy_A09g045668</name>
</gene>
<keyword evidence="3" id="KW-1185">Reference proteome</keyword>
<dbReference type="EMBL" id="SDMP01000009">
    <property type="protein sequence ID" value="RYR40010.1"/>
    <property type="molecule type" value="Genomic_DNA"/>
</dbReference>
<dbReference type="Pfam" id="PF03101">
    <property type="entry name" value="FAR1"/>
    <property type="match status" value="1"/>
</dbReference>
<evidence type="ECO:0000313" key="3">
    <source>
        <dbReference type="Proteomes" id="UP000289738"/>
    </source>
</evidence>
<sequence>MSFFRDAATEVANVKAIVEDKCDVEKGTLEGLNEELKDEIEKGIGLTSSEEDASDYEDVTRIGAEEICKKIFRTEQCAYEFYTKFGKWFGFGVRKGDYRMDEVGMITRRKFFCNKAWLRDEKHYNKIDRIRSYRPETRTNYLAKLSVYLDKDTTQWRVRKVVLEHNHDLTPKGRVHMIPQF</sequence>
<dbReference type="PANTHER" id="PTHR46328">
    <property type="entry name" value="FAR-RED IMPAIRED RESPONSIVE (FAR1) FAMILY PROTEIN-RELATED"/>
    <property type="match status" value="1"/>
</dbReference>
<reference evidence="2 3" key="1">
    <citation type="submission" date="2019-01" db="EMBL/GenBank/DDBJ databases">
        <title>Sequencing of cultivated peanut Arachis hypogaea provides insights into genome evolution and oil improvement.</title>
        <authorList>
            <person name="Chen X."/>
        </authorList>
    </citation>
    <scope>NUCLEOTIDE SEQUENCE [LARGE SCALE GENOMIC DNA]</scope>
    <source>
        <strain evidence="3">cv. Fuhuasheng</strain>
        <tissue evidence="2">Leaves</tissue>
    </source>
</reference>
<proteinExistence type="predicted"/>
<name>A0A445BMU7_ARAHY</name>
<dbReference type="PANTHER" id="PTHR46328:SF27">
    <property type="entry name" value="OS12G0287500 PROTEIN"/>
    <property type="match status" value="1"/>
</dbReference>
<accession>A0A445BMU7</accession>
<dbReference type="AlphaFoldDB" id="A0A445BMU7"/>
<dbReference type="STRING" id="3818.A0A445BMU7"/>
<evidence type="ECO:0000259" key="1">
    <source>
        <dbReference type="Pfam" id="PF03101"/>
    </source>
</evidence>
<protein>
    <recommendedName>
        <fullName evidence="1">FAR1 domain-containing protein</fullName>
    </recommendedName>
</protein>
<dbReference type="Proteomes" id="UP000289738">
    <property type="component" value="Chromosome A09"/>
</dbReference>
<feature type="domain" description="FAR1" evidence="1">
    <location>
        <begin position="80"/>
        <end position="170"/>
    </location>
</feature>
<organism evidence="2 3">
    <name type="scientific">Arachis hypogaea</name>
    <name type="common">Peanut</name>
    <dbReference type="NCBI Taxonomy" id="3818"/>
    <lineage>
        <taxon>Eukaryota</taxon>
        <taxon>Viridiplantae</taxon>
        <taxon>Streptophyta</taxon>
        <taxon>Embryophyta</taxon>
        <taxon>Tracheophyta</taxon>
        <taxon>Spermatophyta</taxon>
        <taxon>Magnoliopsida</taxon>
        <taxon>eudicotyledons</taxon>
        <taxon>Gunneridae</taxon>
        <taxon>Pentapetalae</taxon>
        <taxon>rosids</taxon>
        <taxon>fabids</taxon>
        <taxon>Fabales</taxon>
        <taxon>Fabaceae</taxon>
        <taxon>Papilionoideae</taxon>
        <taxon>50 kb inversion clade</taxon>
        <taxon>dalbergioids sensu lato</taxon>
        <taxon>Dalbergieae</taxon>
        <taxon>Pterocarpus clade</taxon>
        <taxon>Arachis</taxon>
    </lineage>
</organism>
<evidence type="ECO:0000313" key="2">
    <source>
        <dbReference type="EMBL" id="RYR40010.1"/>
    </source>
</evidence>
<dbReference type="InterPro" id="IPR004330">
    <property type="entry name" value="FAR1_DNA_bnd_dom"/>
</dbReference>
<comment type="caution">
    <text evidence="2">The sequence shown here is derived from an EMBL/GenBank/DDBJ whole genome shotgun (WGS) entry which is preliminary data.</text>
</comment>